<feature type="transmembrane region" description="Helical" evidence="3">
    <location>
        <begin position="52"/>
        <end position="73"/>
    </location>
</feature>
<dbReference type="Pfam" id="PF05686">
    <property type="entry name" value="Glyco_transf_90"/>
    <property type="match status" value="1"/>
</dbReference>
<comment type="similarity">
    <text evidence="1">Belongs to the glycosyltransferase 90 family.</text>
</comment>
<evidence type="ECO:0000313" key="6">
    <source>
        <dbReference type="Proteomes" id="UP000033140"/>
    </source>
</evidence>
<dbReference type="SMART" id="SM00672">
    <property type="entry name" value="CAP10"/>
    <property type="match status" value="1"/>
</dbReference>
<keyword evidence="2" id="KW-0808">Transferase</keyword>
<sequence length="669" mass="75344">MSDTAVLLRGAGKTLPSVDVPRPRRTSAAPHLIGRPVQQVERRYTMAMLRRSTFRCVVLSVFLLCCFLLALSLDSTLLDLSATHHEDYVVVDSPATPTSHSLDRHTHPIPSLLTQASEGFTTYLSSQSTDLPSAVAAYRKRYNRPPPPGFDAWFAFAQSKNSQIIDDYDQISRDLSPFWALPPSLIRERARQAIQSRHWIGAVQVKDGKLVEENRGGGGMRDLIWDVLQGGGVLPDMEIAVNELDEPRVVVEGGDMERMVEVVRANQRHVVSDDQLTTEWTRMEWADGEGEVKEGEGEETKVFVDIDGQNAKEVIRMGCPPSSLARRAQYESAKDPNYAAPHSTSFGSFVTNTTLAKDVCHQPDLEALHGFFLSPASLSFTHALTPIFSVSKLNVFNDILYPATWYGDGPSEGAGMEGDKAWEEKEGMVYWRGSTTGGELRRDNWRGSHRIRFVDLVNNGEKQIVLVAPEEREGEGEEEWRLEERDIKEMNEKVMNVSFVYLAQCGDVCDEIQPALGEKAASLTPVPFPENFMNKYLIDMDGNAFSGRWYPFLRSNSVPVKIGAMFVEALDSRIWAWKHYLPVDGRMGDLYSALSWFMGGFGRDEGHDEEAKRIAEEGREWAAKALRWVDFEVYTYRLLLEYARVVDDNRDNLGFNLQVLDTINIETRT</sequence>
<reference evidence="5 6" key="1">
    <citation type="journal article" date="2011" name="J. Gen. Appl. Microbiol.">
        <title>Draft genome sequencing of the enigmatic yeast Saitoella complicata.</title>
        <authorList>
            <person name="Nishida H."/>
            <person name="Hamamoto M."/>
            <person name="Sugiyama J."/>
        </authorList>
    </citation>
    <scope>NUCLEOTIDE SEQUENCE [LARGE SCALE GENOMIC DNA]</scope>
    <source>
        <strain evidence="5 6">NRRL Y-17804</strain>
    </source>
</reference>
<dbReference type="GO" id="GO:0016740">
    <property type="term" value="F:transferase activity"/>
    <property type="evidence" value="ECO:0007669"/>
    <property type="project" value="UniProtKB-KW"/>
</dbReference>
<keyword evidence="3" id="KW-1133">Transmembrane helix</keyword>
<accession>A0A0E9NS19</accession>
<dbReference type="Proteomes" id="UP000033140">
    <property type="component" value="Unassembled WGS sequence"/>
</dbReference>
<reference evidence="5 6" key="3">
    <citation type="journal article" date="2015" name="Genome Announc.">
        <title>Draft Genome Sequence of the Archiascomycetous Yeast Saitoella complicata.</title>
        <authorList>
            <person name="Yamauchi K."/>
            <person name="Kondo S."/>
            <person name="Hamamoto M."/>
            <person name="Takahashi Y."/>
            <person name="Ogura Y."/>
            <person name="Hayashi T."/>
            <person name="Nishida H."/>
        </authorList>
    </citation>
    <scope>NUCLEOTIDE SEQUENCE [LARGE SCALE GENOMIC DNA]</scope>
    <source>
        <strain evidence="5 6">NRRL Y-17804</strain>
    </source>
</reference>
<keyword evidence="6" id="KW-1185">Reference proteome</keyword>
<evidence type="ECO:0000313" key="5">
    <source>
        <dbReference type="EMBL" id="GAO52677.1"/>
    </source>
</evidence>
<proteinExistence type="inferred from homology"/>
<evidence type="ECO:0000256" key="1">
    <source>
        <dbReference type="ARBA" id="ARBA00010118"/>
    </source>
</evidence>
<organism evidence="5 6">
    <name type="scientific">Saitoella complicata (strain BCRC 22490 / CBS 7301 / JCM 7358 / NBRC 10748 / NRRL Y-17804)</name>
    <dbReference type="NCBI Taxonomy" id="698492"/>
    <lineage>
        <taxon>Eukaryota</taxon>
        <taxon>Fungi</taxon>
        <taxon>Dikarya</taxon>
        <taxon>Ascomycota</taxon>
        <taxon>Taphrinomycotina</taxon>
        <taxon>Taphrinomycotina incertae sedis</taxon>
        <taxon>Saitoella</taxon>
    </lineage>
</organism>
<feature type="domain" description="Glycosyl transferase CAP10" evidence="4">
    <location>
        <begin position="361"/>
        <end position="649"/>
    </location>
</feature>
<evidence type="ECO:0000259" key="4">
    <source>
        <dbReference type="SMART" id="SM00672"/>
    </source>
</evidence>
<keyword evidence="3" id="KW-0472">Membrane</keyword>
<name>A0A0E9NS19_SAICN</name>
<dbReference type="PANTHER" id="PTHR12203">
    <property type="entry name" value="KDEL LYS-ASP-GLU-LEU CONTAINING - RELATED"/>
    <property type="match status" value="1"/>
</dbReference>
<reference evidence="5 6" key="2">
    <citation type="journal article" date="2014" name="J. Gen. Appl. Microbiol.">
        <title>The early diverging ascomycetous budding yeast Saitoella complicata has three histone deacetylases belonging to the Clr6, Hos2, and Rpd3 lineages.</title>
        <authorList>
            <person name="Nishida H."/>
            <person name="Matsumoto T."/>
            <person name="Kondo S."/>
            <person name="Hamamoto M."/>
            <person name="Yoshikawa H."/>
        </authorList>
    </citation>
    <scope>NUCLEOTIDE SEQUENCE [LARGE SCALE GENOMIC DNA]</scope>
    <source>
        <strain evidence="5 6">NRRL Y-17804</strain>
    </source>
</reference>
<dbReference type="AlphaFoldDB" id="A0A0E9NS19"/>
<dbReference type="PANTHER" id="PTHR12203:SF35">
    <property type="entry name" value="PROTEIN O-GLUCOSYLTRANSFERASE 1"/>
    <property type="match status" value="1"/>
</dbReference>
<protein>
    <recommendedName>
        <fullName evidence="4">Glycosyl transferase CAP10 domain-containing protein</fullName>
    </recommendedName>
</protein>
<dbReference type="InterPro" id="IPR006598">
    <property type="entry name" value="CAP10"/>
</dbReference>
<evidence type="ECO:0000256" key="3">
    <source>
        <dbReference type="SAM" id="Phobius"/>
    </source>
</evidence>
<gene>
    <name evidence="5" type="ORF">G7K_6748-t1</name>
</gene>
<dbReference type="InterPro" id="IPR051091">
    <property type="entry name" value="O-Glucosyltr/Glycosyltrsf_90"/>
</dbReference>
<dbReference type="EMBL" id="BACD03000079">
    <property type="protein sequence ID" value="GAO52677.1"/>
    <property type="molecule type" value="Genomic_DNA"/>
</dbReference>
<comment type="caution">
    <text evidence="5">The sequence shown here is derived from an EMBL/GenBank/DDBJ whole genome shotgun (WGS) entry which is preliminary data.</text>
</comment>
<keyword evidence="3" id="KW-0812">Transmembrane</keyword>
<evidence type="ECO:0000256" key="2">
    <source>
        <dbReference type="ARBA" id="ARBA00022679"/>
    </source>
</evidence>